<dbReference type="Proteomes" id="UP000000589">
    <property type="component" value="Chromosome 17"/>
</dbReference>
<dbReference type="AGR" id="MGI:3643294"/>
<name>A0A3B2WD20_MOUSE</name>
<dbReference type="VEuPathDB" id="HostDB:ENSMUSG00000092043"/>
<dbReference type="InterPro" id="IPR032253">
    <property type="entry name" value="Esp1/Esp22"/>
</dbReference>
<reference evidence="2" key="4">
    <citation type="submission" date="2025-09" db="UniProtKB">
        <authorList>
            <consortium name="Ensembl"/>
        </authorList>
    </citation>
    <scope>IDENTIFICATION</scope>
    <source>
        <strain evidence="2">C57BL/6J</strain>
    </source>
</reference>
<organism evidence="2 4">
    <name type="scientific">Mus musculus</name>
    <name type="common">Mouse</name>
    <dbReference type="NCBI Taxonomy" id="10090"/>
    <lineage>
        <taxon>Eukaryota</taxon>
        <taxon>Metazoa</taxon>
        <taxon>Chordata</taxon>
        <taxon>Craniata</taxon>
        <taxon>Vertebrata</taxon>
        <taxon>Euteleostomi</taxon>
        <taxon>Mammalia</taxon>
        <taxon>Eutheria</taxon>
        <taxon>Euarchontoglires</taxon>
        <taxon>Glires</taxon>
        <taxon>Rodentia</taxon>
        <taxon>Myomorpha</taxon>
        <taxon>Muroidea</taxon>
        <taxon>Muridae</taxon>
        <taxon>Murinae</taxon>
        <taxon>Mus</taxon>
        <taxon>Mus</taxon>
    </lineage>
</organism>
<dbReference type="Ensembl" id="ENSMUST00000232937.2">
    <property type="protein sequence ID" value="ENSMUSP00000156808.2"/>
    <property type="gene ID" value="ENSMUSG00000092043.3"/>
</dbReference>
<dbReference type="CDD" id="cd14249">
    <property type="entry name" value="ESP1_like"/>
    <property type="match status" value="1"/>
</dbReference>
<reference evidence="2" key="3">
    <citation type="submission" date="2025-08" db="UniProtKB">
        <authorList>
            <consortium name="Ensembl"/>
        </authorList>
    </citation>
    <scope>IDENTIFICATION</scope>
    <source>
        <strain evidence="2">C57BL/6J</strain>
    </source>
</reference>
<dbReference type="Gene3D" id="1.20.50.60">
    <property type="entry name" value="ESP1, core domain"/>
    <property type="match status" value="1"/>
</dbReference>
<evidence type="ECO:0000313" key="2">
    <source>
        <dbReference type="Ensembl" id="ENSMUSP00000156808.2"/>
    </source>
</evidence>
<dbReference type="AlphaFoldDB" id="A0A3B2WD20"/>
<keyword evidence="1" id="KW-0812">Transmembrane</keyword>
<evidence type="ECO:0007829" key="5">
    <source>
        <dbReference type="PeptideAtlas" id="A0A3B2WD20"/>
    </source>
</evidence>
<dbReference type="GO" id="GO:0005615">
    <property type="term" value="C:extracellular space"/>
    <property type="evidence" value="ECO:0000314"/>
    <property type="project" value="MGI"/>
</dbReference>
<reference evidence="2 4" key="1">
    <citation type="journal article" date="2009" name="PLoS Biol.">
        <title>Lineage-specific biology revealed by a finished genome assembly of the mouse.</title>
        <authorList>
            <consortium name="Mouse Genome Sequencing Consortium"/>
            <person name="Church D.M."/>
            <person name="Goodstadt L."/>
            <person name="Hillier L.W."/>
            <person name="Zody M.C."/>
            <person name="Goldstein S."/>
            <person name="She X."/>
            <person name="Bult C.J."/>
            <person name="Agarwala R."/>
            <person name="Cherry J.L."/>
            <person name="DiCuccio M."/>
            <person name="Hlavina W."/>
            <person name="Kapustin Y."/>
            <person name="Meric P."/>
            <person name="Maglott D."/>
            <person name="Birtle Z."/>
            <person name="Marques A.C."/>
            <person name="Graves T."/>
            <person name="Zhou S."/>
            <person name="Teague B."/>
            <person name="Potamousis K."/>
            <person name="Churas C."/>
            <person name="Place M."/>
            <person name="Herschleb J."/>
            <person name="Runnheim R."/>
            <person name="Forrest D."/>
            <person name="Amos-Landgraf J."/>
            <person name="Schwartz D.C."/>
            <person name="Cheng Z."/>
            <person name="Lindblad-Toh K."/>
            <person name="Eichler E.E."/>
            <person name="Ponting C.P."/>
        </authorList>
    </citation>
    <scope>NUCLEOTIDE SEQUENCE [LARGE SCALE GENOMIC DNA]</scope>
    <source>
        <strain evidence="2 4">C57BL/6J</strain>
    </source>
</reference>
<keyword evidence="1" id="KW-0472">Membrane</keyword>
<dbReference type="FunCoup" id="A0A3B2WD20">
    <property type="interactions" value="585"/>
</dbReference>
<dbReference type="FunFam" id="1.20.50.60:FF:000001">
    <property type="entry name" value="Exocrine gland secreted peptide 6"/>
    <property type="match status" value="1"/>
</dbReference>
<dbReference type="MGI" id="MGI:3643294">
    <property type="gene designation" value="Esp6"/>
</dbReference>
<dbReference type="InParanoid" id="A0A3B2WD20"/>
<feature type="transmembrane region" description="Helical" evidence="1">
    <location>
        <begin position="16"/>
        <end position="35"/>
    </location>
</feature>
<dbReference type="GeneTree" id="ENSGT00840000130532"/>
<dbReference type="OrthoDB" id="9619688at2759"/>
<dbReference type="GO" id="GO:0005186">
    <property type="term" value="F:pheromone activity"/>
    <property type="evidence" value="ECO:0000314"/>
    <property type="project" value="MGI"/>
</dbReference>
<dbReference type="Pfam" id="PF16590">
    <property type="entry name" value="ESP"/>
    <property type="match status" value="1"/>
</dbReference>
<accession>A0A3B2WD20</accession>
<proteinExistence type="evidence at protein level"/>
<keyword evidence="4" id="KW-1185">Reference proteome</keyword>
<keyword evidence="1" id="KW-1133">Transmembrane helix</keyword>
<keyword evidence="5" id="KW-1267">Proteomics identification</keyword>
<dbReference type="Bgee" id="ENSMUSG00000092043">
    <property type="expression patterns" value="Expressed in lens of camera-type eye"/>
</dbReference>
<dbReference type="ExpressionAtlas" id="A0A3B2WD20">
    <property type="expression patterns" value="baseline"/>
</dbReference>
<gene>
    <name evidence="2 3" type="primary">Esp6</name>
</gene>
<evidence type="ECO:0000313" key="3">
    <source>
        <dbReference type="MGI" id="MGI:3643294"/>
    </source>
</evidence>
<evidence type="ECO:0000313" key="4">
    <source>
        <dbReference type="Proteomes" id="UP000000589"/>
    </source>
</evidence>
<evidence type="ECO:0000256" key="1">
    <source>
        <dbReference type="SAM" id="Phobius"/>
    </source>
</evidence>
<sequence>MEEAIPAKTKDYESNFHVSVMTSLPMMIFLVILLLPSMPTEGRVLTQTQEQSTISADQKTNQETFLDKIESKGNPGNPSIKEAIEMFSCAFDQDKTLLEDQSNSDQPSLNLSKLMTTLNKCGAQKYKVAEYVPEDGLAGHEWPEGSLVLRLLDNPV</sequence>
<protein>
    <submittedName>
        <fullName evidence="2">Exocrine gland secreted peptide 6</fullName>
    </submittedName>
</protein>
<reference evidence="2 4" key="2">
    <citation type="journal article" date="2011" name="PLoS Biol.">
        <title>Modernizing reference genome assemblies.</title>
        <authorList>
            <person name="Church D.M."/>
            <person name="Schneider V.A."/>
            <person name="Graves T."/>
            <person name="Auger K."/>
            <person name="Cunningham F."/>
            <person name="Bouk N."/>
            <person name="Chen H.C."/>
            <person name="Agarwala R."/>
            <person name="McLaren W.M."/>
            <person name="Ritchie G.R."/>
            <person name="Albracht D."/>
            <person name="Kremitzki M."/>
            <person name="Rock S."/>
            <person name="Kotkiewicz H."/>
            <person name="Kremitzki C."/>
            <person name="Wollam A."/>
            <person name="Trani L."/>
            <person name="Fulton L."/>
            <person name="Fulton R."/>
            <person name="Matthews L."/>
            <person name="Whitehead S."/>
            <person name="Chow W."/>
            <person name="Torrance J."/>
            <person name="Dunn M."/>
            <person name="Harden G."/>
            <person name="Threadgold G."/>
            <person name="Wood J."/>
            <person name="Collins J."/>
            <person name="Heath P."/>
            <person name="Griffiths G."/>
            <person name="Pelan S."/>
            <person name="Grafham D."/>
            <person name="Eichler E.E."/>
            <person name="Weinstock G."/>
            <person name="Mardis E.R."/>
            <person name="Wilson R.K."/>
            <person name="Howe K."/>
            <person name="Flicek P."/>
            <person name="Hubbard T."/>
        </authorList>
    </citation>
    <scope>NUCLEOTIDE SEQUENCE [LARGE SCALE GENOMIC DNA]</scope>
    <source>
        <strain evidence="2 4">C57BL/6J</strain>
    </source>
</reference>
<dbReference type="InterPro" id="IPR043126">
    <property type="entry name" value="Esp1_core"/>
</dbReference>